<evidence type="ECO:0000256" key="2">
    <source>
        <dbReference type="ARBA" id="ARBA00012475"/>
    </source>
</evidence>
<protein>
    <recommendedName>
        <fullName evidence="2">mRNA guanylyltransferase</fullName>
        <ecNumber evidence="2">2.7.7.50</ecNumber>
    </recommendedName>
</protein>
<evidence type="ECO:0000256" key="3">
    <source>
        <dbReference type="ARBA" id="ARBA00022664"/>
    </source>
</evidence>
<dbReference type="GO" id="GO:0006370">
    <property type="term" value="P:7-methylguanosine mRNA capping"/>
    <property type="evidence" value="ECO:0007669"/>
    <property type="project" value="UniProtKB-KW"/>
</dbReference>
<evidence type="ECO:0000256" key="4">
    <source>
        <dbReference type="ARBA" id="ARBA00022679"/>
    </source>
</evidence>
<evidence type="ECO:0000313" key="15">
    <source>
        <dbReference type="Proteomes" id="UP000615446"/>
    </source>
</evidence>
<gene>
    <name evidence="14" type="ORF">RCL2_001397000</name>
</gene>
<keyword evidence="6" id="KW-0547">Nucleotide-binding</keyword>
<dbReference type="Pfam" id="PF03919">
    <property type="entry name" value="mRNA_cap_C"/>
    <property type="match status" value="1"/>
</dbReference>
<dbReference type="Pfam" id="PF01331">
    <property type="entry name" value="mRNA_cap_enzyme"/>
    <property type="match status" value="1"/>
</dbReference>
<dbReference type="GO" id="GO:0005524">
    <property type="term" value="F:ATP binding"/>
    <property type="evidence" value="ECO:0007669"/>
    <property type="project" value="InterPro"/>
</dbReference>
<evidence type="ECO:0000256" key="8">
    <source>
        <dbReference type="ARBA" id="ARBA00023134"/>
    </source>
</evidence>
<dbReference type="SUPFAM" id="SSF50249">
    <property type="entry name" value="Nucleic acid-binding proteins"/>
    <property type="match status" value="1"/>
</dbReference>
<evidence type="ECO:0000256" key="9">
    <source>
        <dbReference type="ARBA" id="ARBA00023242"/>
    </source>
</evidence>
<dbReference type="PANTHER" id="PTHR10367">
    <property type="entry name" value="MRNA-CAPPING ENZYME"/>
    <property type="match status" value="1"/>
</dbReference>
<organism evidence="14 15">
    <name type="scientific">Rhizophagus clarus</name>
    <dbReference type="NCBI Taxonomy" id="94130"/>
    <lineage>
        <taxon>Eukaryota</taxon>
        <taxon>Fungi</taxon>
        <taxon>Fungi incertae sedis</taxon>
        <taxon>Mucoromycota</taxon>
        <taxon>Glomeromycotina</taxon>
        <taxon>Glomeromycetes</taxon>
        <taxon>Glomerales</taxon>
        <taxon>Glomeraceae</taxon>
        <taxon>Rhizophagus</taxon>
    </lineage>
</organism>
<dbReference type="EC" id="2.7.7.50" evidence="2"/>
<evidence type="ECO:0000259" key="12">
    <source>
        <dbReference type="Pfam" id="PF01331"/>
    </source>
</evidence>
<evidence type="ECO:0000256" key="1">
    <source>
        <dbReference type="ARBA" id="ARBA00004123"/>
    </source>
</evidence>
<evidence type="ECO:0000256" key="6">
    <source>
        <dbReference type="ARBA" id="ARBA00022741"/>
    </source>
</evidence>
<evidence type="ECO:0000256" key="5">
    <source>
        <dbReference type="ARBA" id="ARBA00022695"/>
    </source>
</evidence>
<dbReference type="InterPro" id="IPR051029">
    <property type="entry name" value="mRNA_Capping_Enz/RNA_Phosphat"/>
</dbReference>
<dbReference type="Gene3D" id="3.30.470.30">
    <property type="entry name" value="DNA ligase/mRNA capping enzyme"/>
    <property type="match status" value="1"/>
</dbReference>
<sequence length="405" mass="47922">MSNTIPEVPGQVVDSQYLKELRSRVKELVGVSNFPGAQPISFRSEHLQELLDENYFVCEKTDGLRVFVYITSDNSGQRVYLIDRRNYYRYVPNLFFPVPDDPTFSQFHHETLIDGELVNDKESDGTVTLKLLTFDLLVIDKKNLMKRALTTRLGYLKDHIIKPYEIMLSKRPEYAEAQPFIIELKHMEFSYGLDKVLDTVIPNLRHKNDGLIFTSSIAGYKTGTCEKMIKWKPPNENSIDFLLRFEFNDDDDKPRFCLHKWIANNEHAYFDDMYVTDDEWNEIWKHDYNRYEGKIVEVVHDPTMNPNVPWRFIRFRNDKQHANHQSVVEKIMQSIIDGITEEQLRSHITLIREAWKKRDESKNDTSKGKEEKRLENGIKSKRLRDSHEDNYENNKKKQRFGENTE</sequence>
<dbReference type="GO" id="GO:0004484">
    <property type="term" value="F:mRNA guanylyltransferase activity"/>
    <property type="evidence" value="ECO:0007669"/>
    <property type="project" value="UniProtKB-EC"/>
</dbReference>
<keyword evidence="5" id="KW-0548">Nucleotidyltransferase</keyword>
<dbReference type="InterPro" id="IPR013846">
    <property type="entry name" value="mRNA_cap_enzyme_C"/>
</dbReference>
<dbReference type="Gene3D" id="2.40.50.140">
    <property type="entry name" value="Nucleic acid-binding proteins"/>
    <property type="match status" value="1"/>
</dbReference>
<evidence type="ECO:0000256" key="7">
    <source>
        <dbReference type="ARBA" id="ARBA00023042"/>
    </source>
</evidence>
<dbReference type="SUPFAM" id="SSF56091">
    <property type="entry name" value="DNA ligase/mRNA capping enzyme, catalytic domain"/>
    <property type="match status" value="1"/>
</dbReference>
<evidence type="ECO:0000259" key="13">
    <source>
        <dbReference type="Pfam" id="PF03919"/>
    </source>
</evidence>
<feature type="region of interest" description="Disordered" evidence="11">
    <location>
        <begin position="356"/>
        <end position="405"/>
    </location>
</feature>
<comment type="catalytic activity">
    <reaction evidence="10">
        <text>a 5'-end diphospho-ribonucleoside in mRNA + GTP + H(+) = a 5'-end (5'-triphosphoguanosine)-ribonucleoside in mRNA + diphosphate</text>
        <dbReference type="Rhea" id="RHEA:67012"/>
        <dbReference type="Rhea" id="RHEA-COMP:17165"/>
        <dbReference type="Rhea" id="RHEA-COMP:17166"/>
        <dbReference type="ChEBI" id="CHEBI:15378"/>
        <dbReference type="ChEBI" id="CHEBI:33019"/>
        <dbReference type="ChEBI" id="CHEBI:37565"/>
        <dbReference type="ChEBI" id="CHEBI:167616"/>
        <dbReference type="ChEBI" id="CHEBI:167617"/>
        <dbReference type="EC" id="2.7.7.50"/>
    </reaction>
    <physiologicalReaction direction="left-to-right" evidence="10">
        <dbReference type="Rhea" id="RHEA:67013"/>
    </physiologicalReaction>
</comment>
<keyword evidence="4" id="KW-0808">Transferase</keyword>
<dbReference type="InterPro" id="IPR001339">
    <property type="entry name" value="mRNA_cap_enzyme_adenylation"/>
</dbReference>
<comment type="caution">
    <text evidence="14">The sequence shown here is derived from an EMBL/GenBank/DDBJ whole genome shotgun (WGS) entry which is preliminary data.</text>
</comment>
<reference evidence="14" key="1">
    <citation type="submission" date="2019-10" db="EMBL/GenBank/DDBJ databases">
        <title>Conservation and host-specific expression of non-tandemly repeated heterogenous ribosome RNA gene in arbuscular mycorrhizal fungi.</title>
        <authorList>
            <person name="Maeda T."/>
            <person name="Kobayashi Y."/>
            <person name="Nakagawa T."/>
            <person name="Ezawa T."/>
            <person name="Yamaguchi K."/>
            <person name="Bino T."/>
            <person name="Nishimoto Y."/>
            <person name="Shigenobu S."/>
            <person name="Kawaguchi M."/>
        </authorList>
    </citation>
    <scope>NUCLEOTIDE SEQUENCE</scope>
    <source>
        <strain evidence="14">HR1</strain>
    </source>
</reference>
<evidence type="ECO:0000256" key="10">
    <source>
        <dbReference type="ARBA" id="ARBA00044624"/>
    </source>
</evidence>
<dbReference type="AlphaFoldDB" id="A0A8H3LJB7"/>
<evidence type="ECO:0000256" key="11">
    <source>
        <dbReference type="SAM" id="MobiDB-lite"/>
    </source>
</evidence>
<dbReference type="CDD" id="cd07895">
    <property type="entry name" value="Adenylation_mRNA_capping"/>
    <property type="match status" value="1"/>
</dbReference>
<dbReference type="GO" id="GO:0005525">
    <property type="term" value="F:GTP binding"/>
    <property type="evidence" value="ECO:0007669"/>
    <property type="project" value="UniProtKB-KW"/>
</dbReference>
<dbReference type="EMBL" id="BLAL01000162">
    <property type="protein sequence ID" value="GES86941.1"/>
    <property type="molecule type" value="Genomic_DNA"/>
</dbReference>
<dbReference type="OrthoDB" id="200924at2759"/>
<evidence type="ECO:0000313" key="14">
    <source>
        <dbReference type="EMBL" id="GES86941.1"/>
    </source>
</evidence>
<feature type="domain" description="mRNA capping enzyme C-terminal" evidence="13">
    <location>
        <begin position="236"/>
        <end position="344"/>
    </location>
</feature>
<comment type="subcellular location">
    <subcellularLocation>
        <location evidence="1">Nucleus</location>
    </subcellularLocation>
</comment>
<dbReference type="GO" id="GO:0005634">
    <property type="term" value="C:nucleus"/>
    <property type="evidence" value="ECO:0007669"/>
    <property type="project" value="UniProtKB-SubCell"/>
</dbReference>
<dbReference type="PANTHER" id="PTHR10367:SF17">
    <property type="entry name" value="MRNA-CAPPING ENZYME"/>
    <property type="match status" value="1"/>
</dbReference>
<keyword evidence="3" id="KW-0507">mRNA processing</keyword>
<feature type="domain" description="mRNA capping enzyme adenylation" evidence="12">
    <location>
        <begin position="38"/>
        <end position="232"/>
    </location>
</feature>
<proteinExistence type="predicted"/>
<dbReference type="Proteomes" id="UP000615446">
    <property type="component" value="Unassembled WGS sequence"/>
</dbReference>
<keyword evidence="9" id="KW-0539">Nucleus</keyword>
<keyword evidence="8" id="KW-0342">GTP-binding</keyword>
<dbReference type="InterPro" id="IPR012340">
    <property type="entry name" value="NA-bd_OB-fold"/>
</dbReference>
<keyword evidence="7" id="KW-0506">mRNA capping</keyword>
<name>A0A8H3LJB7_9GLOM</name>
<accession>A0A8H3LJB7</accession>